<accession>A0ABU6QZX8</accession>
<keyword evidence="3" id="KW-1185">Reference proteome</keyword>
<gene>
    <name evidence="2" type="ORF">PIB30_106963</name>
</gene>
<feature type="region of interest" description="Disordered" evidence="1">
    <location>
        <begin position="1"/>
        <end position="82"/>
    </location>
</feature>
<evidence type="ECO:0000313" key="3">
    <source>
        <dbReference type="Proteomes" id="UP001341840"/>
    </source>
</evidence>
<dbReference type="EMBL" id="JASCZI010004394">
    <property type="protein sequence ID" value="MED6117118.1"/>
    <property type="molecule type" value="Genomic_DNA"/>
</dbReference>
<feature type="compositionally biased region" description="Acidic residues" evidence="1">
    <location>
        <begin position="30"/>
        <end position="40"/>
    </location>
</feature>
<proteinExistence type="predicted"/>
<evidence type="ECO:0000313" key="2">
    <source>
        <dbReference type="EMBL" id="MED6117118.1"/>
    </source>
</evidence>
<dbReference type="Proteomes" id="UP001341840">
    <property type="component" value="Unassembled WGS sequence"/>
</dbReference>
<comment type="caution">
    <text evidence="2">The sequence shown here is derived from an EMBL/GenBank/DDBJ whole genome shotgun (WGS) entry which is preliminary data.</text>
</comment>
<reference evidence="2 3" key="1">
    <citation type="journal article" date="2023" name="Plants (Basel)">
        <title>Bridging the Gap: Combining Genomics and Transcriptomics Approaches to Understand Stylosanthes scabra, an Orphan Legume from the Brazilian Caatinga.</title>
        <authorList>
            <person name="Ferreira-Neto J.R.C."/>
            <person name="da Silva M.D."/>
            <person name="Binneck E."/>
            <person name="de Melo N.F."/>
            <person name="da Silva R.H."/>
            <person name="de Melo A.L.T.M."/>
            <person name="Pandolfi V."/>
            <person name="Bustamante F.O."/>
            <person name="Brasileiro-Vidal A.C."/>
            <person name="Benko-Iseppon A.M."/>
        </authorList>
    </citation>
    <scope>NUCLEOTIDE SEQUENCE [LARGE SCALE GENOMIC DNA]</scope>
    <source>
        <tissue evidence="2">Leaves</tissue>
    </source>
</reference>
<name>A0ABU6QZX8_9FABA</name>
<feature type="non-terminal residue" evidence="2">
    <location>
        <position position="1"/>
    </location>
</feature>
<evidence type="ECO:0000256" key="1">
    <source>
        <dbReference type="SAM" id="MobiDB-lite"/>
    </source>
</evidence>
<sequence length="82" mass="8931">LKACQPTKKARLSNTTPAIPDPIIISSDSKEEDPEMDLEGEDPKVDSANESEEALEYIPGAEPIEDEQEAPEYISGDEIADN</sequence>
<organism evidence="2 3">
    <name type="scientific">Stylosanthes scabra</name>
    <dbReference type="NCBI Taxonomy" id="79078"/>
    <lineage>
        <taxon>Eukaryota</taxon>
        <taxon>Viridiplantae</taxon>
        <taxon>Streptophyta</taxon>
        <taxon>Embryophyta</taxon>
        <taxon>Tracheophyta</taxon>
        <taxon>Spermatophyta</taxon>
        <taxon>Magnoliopsida</taxon>
        <taxon>eudicotyledons</taxon>
        <taxon>Gunneridae</taxon>
        <taxon>Pentapetalae</taxon>
        <taxon>rosids</taxon>
        <taxon>fabids</taxon>
        <taxon>Fabales</taxon>
        <taxon>Fabaceae</taxon>
        <taxon>Papilionoideae</taxon>
        <taxon>50 kb inversion clade</taxon>
        <taxon>dalbergioids sensu lato</taxon>
        <taxon>Dalbergieae</taxon>
        <taxon>Pterocarpus clade</taxon>
        <taxon>Stylosanthes</taxon>
    </lineage>
</organism>
<protein>
    <submittedName>
        <fullName evidence="2">Uncharacterized protein</fullName>
    </submittedName>
</protein>